<dbReference type="InterPro" id="IPR008145">
    <property type="entry name" value="GK/Ca_channel_bsu"/>
</dbReference>
<sequence length="196" mass="22840">MGKIICLMGKSSTGKDTIFKELLAEDALGLKTIVPYTTRPIRAGEKNGREYFFASEADYQRLKQENKIIEERAYQTYYGLWRYFTVDDGQIQLARENYIMIGTLEAYRNIKEYFGAERVLPIMIELNDGVRLQRALDREKQQESPGYEEMCRRFLADSIDFSEEKKKEAGITRCFYNDDLPSCLKEIKAYIAEAKD</sequence>
<protein>
    <submittedName>
        <fullName evidence="7">Guanylate kinase</fullName>
    </submittedName>
</protein>
<reference evidence="7" key="2">
    <citation type="submission" date="2021-04" db="EMBL/GenBank/DDBJ databases">
        <authorList>
            <person name="Gilroy R."/>
        </authorList>
    </citation>
    <scope>NUCLEOTIDE SEQUENCE</scope>
    <source>
        <strain evidence="7">CHK195-6426</strain>
    </source>
</reference>
<feature type="domain" description="Guanylate kinase-like" evidence="6">
    <location>
        <begin position="2"/>
        <end position="192"/>
    </location>
</feature>
<comment type="function">
    <text evidence="1">Essential for recycling GMP and indirectly, cGMP.</text>
</comment>
<dbReference type="GO" id="GO:0004385">
    <property type="term" value="F:GMP kinase activity"/>
    <property type="evidence" value="ECO:0007669"/>
    <property type="project" value="UniProtKB-EC"/>
</dbReference>
<dbReference type="Pfam" id="PF00625">
    <property type="entry name" value="Guanylate_kin"/>
    <property type="match status" value="1"/>
</dbReference>
<keyword evidence="4 7" id="KW-0418">Kinase</keyword>
<dbReference type="PROSITE" id="PS50052">
    <property type="entry name" value="GUANYLATE_KINASE_2"/>
    <property type="match status" value="1"/>
</dbReference>
<proteinExistence type="inferred from homology"/>
<accession>A0A9D1R3M3</accession>
<evidence type="ECO:0000256" key="4">
    <source>
        <dbReference type="ARBA" id="ARBA00022777"/>
    </source>
</evidence>
<dbReference type="PANTHER" id="PTHR23117">
    <property type="entry name" value="GUANYLATE KINASE-RELATED"/>
    <property type="match status" value="1"/>
</dbReference>
<dbReference type="AlphaFoldDB" id="A0A9D1R3M3"/>
<keyword evidence="3" id="KW-0808">Transferase</keyword>
<dbReference type="PANTHER" id="PTHR23117:SF13">
    <property type="entry name" value="GUANYLATE KINASE"/>
    <property type="match status" value="1"/>
</dbReference>
<dbReference type="InterPro" id="IPR008144">
    <property type="entry name" value="Guanylate_kin-like_dom"/>
</dbReference>
<dbReference type="Gene3D" id="3.40.50.300">
    <property type="entry name" value="P-loop containing nucleotide triphosphate hydrolases"/>
    <property type="match status" value="1"/>
</dbReference>
<dbReference type="SMART" id="SM00072">
    <property type="entry name" value="GuKc"/>
    <property type="match status" value="1"/>
</dbReference>
<evidence type="ECO:0000313" key="8">
    <source>
        <dbReference type="Proteomes" id="UP000824265"/>
    </source>
</evidence>
<evidence type="ECO:0000256" key="5">
    <source>
        <dbReference type="ARBA" id="ARBA00048594"/>
    </source>
</evidence>
<reference evidence="7" key="1">
    <citation type="journal article" date="2021" name="PeerJ">
        <title>Extensive microbial diversity within the chicken gut microbiome revealed by metagenomics and culture.</title>
        <authorList>
            <person name="Gilroy R."/>
            <person name="Ravi A."/>
            <person name="Getino M."/>
            <person name="Pursley I."/>
            <person name="Horton D.L."/>
            <person name="Alikhan N.F."/>
            <person name="Baker D."/>
            <person name="Gharbi K."/>
            <person name="Hall N."/>
            <person name="Watson M."/>
            <person name="Adriaenssens E.M."/>
            <person name="Foster-Nyarko E."/>
            <person name="Jarju S."/>
            <person name="Secka A."/>
            <person name="Antonio M."/>
            <person name="Oren A."/>
            <person name="Chaudhuri R.R."/>
            <person name="La Ragione R."/>
            <person name="Hildebrand F."/>
            <person name="Pallen M.J."/>
        </authorList>
    </citation>
    <scope>NUCLEOTIDE SEQUENCE</scope>
    <source>
        <strain evidence="7">CHK195-6426</strain>
    </source>
</reference>
<evidence type="ECO:0000256" key="3">
    <source>
        <dbReference type="ARBA" id="ARBA00022679"/>
    </source>
</evidence>
<comment type="caution">
    <text evidence="7">The sequence shown here is derived from an EMBL/GenBank/DDBJ whole genome shotgun (WGS) entry which is preliminary data.</text>
</comment>
<evidence type="ECO:0000256" key="1">
    <source>
        <dbReference type="ARBA" id="ARBA00003531"/>
    </source>
</evidence>
<evidence type="ECO:0000259" key="6">
    <source>
        <dbReference type="PROSITE" id="PS50052"/>
    </source>
</evidence>
<name>A0A9D1R3M3_9FIRM</name>
<comment type="similarity">
    <text evidence="2">Belongs to the guanylate kinase family.</text>
</comment>
<evidence type="ECO:0000256" key="2">
    <source>
        <dbReference type="ARBA" id="ARBA00005790"/>
    </source>
</evidence>
<organism evidence="7 8">
    <name type="scientific">Candidatus Acetatifactor stercoripullorum</name>
    <dbReference type="NCBI Taxonomy" id="2838414"/>
    <lineage>
        <taxon>Bacteria</taxon>
        <taxon>Bacillati</taxon>
        <taxon>Bacillota</taxon>
        <taxon>Clostridia</taxon>
        <taxon>Lachnospirales</taxon>
        <taxon>Lachnospiraceae</taxon>
        <taxon>Acetatifactor</taxon>
    </lineage>
</organism>
<dbReference type="SUPFAM" id="SSF52540">
    <property type="entry name" value="P-loop containing nucleoside triphosphate hydrolases"/>
    <property type="match status" value="1"/>
</dbReference>
<evidence type="ECO:0000313" key="7">
    <source>
        <dbReference type="EMBL" id="HIW80898.1"/>
    </source>
</evidence>
<dbReference type="Proteomes" id="UP000824265">
    <property type="component" value="Unassembled WGS sequence"/>
</dbReference>
<dbReference type="GO" id="GO:0005829">
    <property type="term" value="C:cytosol"/>
    <property type="evidence" value="ECO:0007669"/>
    <property type="project" value="TreeGrafter"/>
</dbReference>
<comment type="catalytic activity">
    <reaction evidence="5">
        <text>GMP + ATP = GDP + ADP</text>
        <dbReference type="Rhea" id="RHEA:20780"/>
        <dbReference type="ChEBI" id="CHEBI:30616"/>
        <dbReference type="ChEBI" id="CHEBI:58115"/>
        <dbReference type="ChEBI" id="CHEBI:58189"/>
        <dbReference type="ChEBI" id="CHEBI:456216"/>
        <dbReference type="EC" id="2.7.4.8"/>
    </reaction>
</comment>
<gene>
    <name evidence="7" type="ORF">H9742_05090</name>
</gene>
<dbReference type="EMBL" id="DXGH01000027">
    <property type="protein sequence ID" value="HIW80898.1"/>
    <property type="molecule type" value="Genomic_DNA"/>
</dbReference>
<dbReference type="InterPro" id="IPR027417">
    <property type="entry name" value="P-loop_NTPase"/>
</dbReference>
<dbReference type="RefSeq" id="WP_318703212.1">
    <property type="nucleotide sequence ID" value="NZ_CALWMU010000002.1"/>
</dbReference>